<evidence type="ECO:0000313" key="2">
    <source>
        <dbReference type="Proteomes" id="UP001178508"/>
    </source>
</evidence>
<organism evidence="1 2">
    <name type="scientific">Xyrichtys novacula</name>
    <name type="common">Pearly razorfish</name>
    <name type="synonym">Hemipteronotus novacula</name>
    <dbReference type="NCBI Taxonomy" id="13765"/>
    <lineage>
        <taxon>Eukaryota</taxon>
        <taxon>Metazoa</taxon>
        <taxon>Chordata</taxon>
        <taxon>Craniata</taxon>
        <taxon>Vertebrata</taxon>
        <taxon>Euteleostomi</taxon>
        <taxon>Actinopterygii</taxon>
        <taxon>Neopterygii</taxon>
        <taxon>Teleostei</taxon>
        <taxon>Neoteleostei</taxon>
        <taxon>Acanthomorphata</taxon>
        <taxon>Eupercaria</taxon>
        <taxon>Labriformes</taxon>
        <taxon>Labridae</taxon>
        <taxon>Xyrichtys</taxon>
    </lineage>
</organism>
<dbReference type="EMBL" id="OY660881">
    <property type="protein sequence ID" value="CAJ1078668.1"/>
    <property type="molecule type" value="Genomic_DNA"/>
</dbReference>
<gene>
    <name evidence="1" type="ORF">XNOV1_A036459</name>
</gene>
<dbReference type="Proteomes" id="UP001178508">
    <property type="component" value="Chromosome 18"/>
</dbReference>
<evidence type="ECO:0000313" key="1">
    <source>
        <dbReference type="EMBL" id="CAJ1078668.1"/>
    </source>
</evidence>
<keyword evidence="2" id="KW-1185">Reference proteome</keyword>
<protein>
    <submittedName>
        <fullName evidence="1">Uncharacterized protein LOC109983449</fullName>
    </submittedName>
</protein>
<name>A0AAV1H1X6_XYRNO</name>
<proteinExistence type="predicted"/>
<dbReference type="AlphaFoldDB" id="A0AAV1H1X6"/>
<sequence length="112" mass="12703">MPPGTLAEGSDQWEDLDEKLPEKISIWFLSPPEFPDQQLTVTQSPGSQSEMIRTIEHLCSDSSLFTSEKFSPEFGSMATPFLCKYLQHNIVIFKDTNESQCQNMLQISKDTV</sequence>
<reference evidence="1" key="1">
    <citation type="submission" date="2023-08" db="EMBL/GenBank/DDBJ databases">
        <authorList>
            <person name="Alioto T."/>
            <person name="Alioto T."/>
            <person name="Gomez Garrido J."/>
        </authorList>
    </citation>
    <scope>NUCLEOTIDE SEQUENCE</scope>
</reference>
<accession>A0AAV1H1X6</accession>